<dbReference type="InterPro" id="IPR052990">
    <property type="entry name" value="Sulfoquinovosidase_GH31"/>
</dbReference>
<dbReference type="Gene3D" id="2.60.40.1760">
    <property type="entry name" value="glycosyl hydrolase (family 31)"/>
    <property type="match status" value="1"/>
</dbReference>
<feature type="region of interest" description="Disordered" evidence="3">
    <location>
        <begin position="766"/>
        <end position="785"/>
    </location>
</feature>
<feature type="domain" description="Glycosyl hydrolase family 31 C-terminal" evidence="5">
    <location>
        <begin position="929"/>
        <end position="1032"/>
    </location>
</feature>
<dbReference type="SUPFAM" id="SSF51011">
    <property type="entry name" value="Glycosyl hydrolase domain"/>
    <property type="match status" value="1"/>
</dbReference>
<organism evidence="6 7">
    <name type="scientific">Riccia sorocarpa</name>
    <dbReference type="NCBI Taxonomy" id="122646"/>
    <lineage>
        <taxon>Eukaryota</taxon>
        <taxon>Viridiplantae</taxon>
        <taxon>Streptophyta</taxon>
        <taxon>Embryophyta</taxon>
        <taxon>Marchantiophyta</taxon>
        <taxon>Marchantiopsida</taxon>
        <taxon>Marchantiidae</taxon>
        <taxon>Marchantiales</taxon>
        <taxon>Ricciaceae</taxon>
        <taxon>Riccia</taxon>
    </lineage>
</organism>
<dbReference type="SUPFAM" id="SSF51445">
    <property type="entry name" value="(Trans)glycosidases"/>
    <property type="match status" value="1"/>
</dbReference>
<evidence type="ECO:0000313" key="7">
    <source>
        <dbReference type="Proteomes" id="UP001633002"/>
    </source>
</evidence>
<evidence type="ECO:0000313" key="6">
    <source>
        <dbReference type="EMBL" id="KAL3695387.1"/>
    </source>
</evidence>
<comment type="similarity">
    <text evidence="1 2">Belongs to the glycosyl hydrolase 31 family.</text>
</comment>
<dbReference type="InterPro" id="IPR044112">
    <property type="entry name" value="YihQ_TIM-like"/>
</dbReference>
<dbReference type="InterPro" id="IPR011013">
    <property type="entry name" value="Gal_mutarotase_sf_dom"/>
</dbReference>
<keyword evidence="7" id="KW-1185">Reference proteome</keyword>
<evidence type="ECO:0000259" key="5">
    <source>
        <dbReference type="Pfam" id="PF21365"/>
    </source>
</evidence>
<dbReference type="Gene3D" id="2.60.40.1180">
    <property type="entry name" value="Golgi alpha-mannosidase II"/>
    <property type="match status" value="1"/>
</dbReference>
<reference evidence="6 7" key="1">
    <citation type="submission" date="2024-09" db="EMBL/GenBank/DDBJ databases">
        <title>Chromosome-scale assembly of Riccia sorocarpa.</title>
        <authorList>
            <person name="Paukszto L."/>
        </authorList>
    </citation>
    <scope>NUCLEOTIDE SEQUENCE [LARGE SCALE GENOMIC DNA]</scope>
    <source>
        <strain evidence="6">LP-2024</strain>
        <tissue evidence="6">Aerial parts of the thallus</tissue>
    </source>
</reference>
<sequence>MKKNPKSGSRRINSPFPKEPGGLGFVKGELLFDSTGTPSQSHTAGQGFEVRWLAGGGQQQEAVGSNGVLQVFHVTEPNRVLWSTIPGQAFVSAAYGTDSFEESRGSFAIHDKMEILCRHQTVEQVTLAWPSETYVYPHLNSNGLGSQYDFHKANAFQQFVKGSADADGLRVGDGNRGPCVIVSGCLYSDSKLAREQVAAFAQVSKRNHGNVRSSNSPFYVTPGLETEGRGCLRLFSQEQRVGVRYRLVFYESRDHQLGFSVSLEQPATFESFLMANAFIGSPRSSLVVPESGSDFQSQVGLARSLSDMFDRPRQGEFDQLLKSESSKERSCVKKKHWLWSEAPVSAFSVRGLRAGGVDNGGCSRECRSSPKVPIRRSISVADFRTYSLVSKCMTGTSSFLSKLASSQILSPEEQLMQLPRLNRIQLTYASNKAERFFGFGEQFSHFDMKGKRVPILVQEQGLGRGDQPITALANMVSNRSGGSWHTTYAPVPYYITSQMRSLYLEGYEYSVFDLTKNDAVQVQVHAGYTQGRILHGRTPAEIIEQYTAAVGRMRELPAWILKGAIVGMQGGTHTVRKQWQQLKSLEVPLAAFWLQDWVGQRRTSIGWQLWWNWEVDSDHYPGWGELVQELRSHGVRTMAYCNPMLAPTHEKPNRKRDLLGEAHAEDLVVNNHMGLPYMIPNTSFDAAMVDLTNPQARAWLKSVLHDMLETGVRGWMADFGEALPLDSVLYSGEESRVLHNKYPELWAELNREVAEEWERKQSELKKQRDGGILDPETGNFSTEEDDDDDEKLVFFMRAGYRGSPKWSTLFWLGDQMVSWQRHDGIKSAVTGLLAGGLCGFSLNHSDIGGYCTVDVPFLRYRRTEELLLRWMELNAFSTIFRTHEGNAPGANSQFYSNERTLRHFARFAKVYKAWEFYRRQLVKEAARTGLPVVRHMFLHYHWDPNVFSITYQQFLVGREILVVPVLDQGRNSVQVYFPPPADVGEDEQWEHVWTGTVYDASQELDELLPVSGFRTWVSAPLGFPAVFVRVGSEVGTQFKENLISYGLLDKR</sequence>
<dbReference type="Proteomes" id="UP001633002">
    <property type="component" value="Unassembled WGS sequence"/>
</dbReference>
<gene>
    <name evidence="6" type="ORF">R1sor_009463</name>
</gene>
<keyword evidence="2" id="KW-0378">Hydrolase</keyword>
<dbReference type="Pfam" id="PF21365">
    <property type="entry name" value="Glyco_hydro_31_3rd"/>
    <property type="match status" value="1"/>
</dbReference>
<dbReference type="Pfam" id="PF01055">
    <property type="entry name" value="Glyco_hydro_31_2nd"/>
    <property type="match status" value="1"/>
</dbReference>
<evidence type="ECO:0008006" key="8">
    <source>
        <dbReference type="Google" id="ProtNLM"/>
    </source>
</evidence>
<protein>
    <recommendedName>
        <fullName evidence="8">Alpha-glucosidase</fullName>
    </recommendedName>
</protein>
<dbReference type="InterPro" id="IPR017853">
    <property type="entry name" value="GH"/>
</dbReference>
<comment type="caution">
    <text evidence="6">The sequence shown here is derived from an EMBL/GenBank/DDBJ whole genome shotgun (WGS) entry which is preliminary data.</text>
</comment>
<dbReference type="EMBL" id="JBJQOH010000002">
    <property type="protein sequence ID" value="KAL3695387.1"/>
    <property type="molecule type" value="Genomic_DNA"/>
</dbReference>
<dbReference type="AlphaFoldDB" id="A0ABD3HV58"/>
<keyword evidence="2" id="KW-0326">Glycosidase</keyword>
<proteinExistence type="inferred from homology"/>
<evidence type="ECO:0000256" key="3">
    <source>
        <dbReference type="SAM" id="MobiDB-lite"/>
    </source>
</evidence>
<dbReference type="CDD" id="cd06594">
    <property type="entry name" value="GH31_glucosidase_YihQ"/>
    <property type="match status" value="1"/>
</dbReference>
<dbReference type="PANTHER" id="PTHR46959:SF2">
    <property type="entry name" value="SULFOQUINOVOSIDASE"/>
    <property type="match status" value="1"/>
</dbReference>
<evidence type="ECO:0000259" key="4">
    <source>
        <dbReference type="Pfam" id="PF01055"/>
    </source>
</evidence>
<accession>A0ABD3HV58</accession>
<dbReference type="CDD" id="cd14752">
    <property type="entry name" value="GH31_N"/>
    <property type="match status" value="1"/>
</dbReference>
<feature type="region of interest" description="Disordered" evidence="3">
    <location>
        <begin position="1"/>
        <end position="21"/>
    </location>
</feature>
<dbReference type="Gene3D" id="3.20.20.80">
    <property type="entry name" value="Glycosidases"/>
    <property type="match status" value="1"/>
</dbReference>
<dbReference type="InterPro" id="IPR013780">
    <property type="entry name" value="Glyco_hydro_b"/>
</dbReference>
<feature type="domain" description="Glycoside hydrolase family 31 TIM barrel" evidence="4">
    <location>
        <begin position="572"/>
        <end position="898"/>
    </location>
</feature>
<dbReference type="PANTHER" id="PTHR46959">
    <property type="entry name" value="SULFOQUINOVOSIDASE"/>
    <property type="match status" value="1"/>
</dbReference>
<dbReference type="InterPro" id="IPR048395">
    <property type="entry name" value="Glyco_hydro_31_C"/>
</dbReference>
<dbReference type="InterPro" id="IPR000322">
    <property type="entry name" value="Glyco_hydro_31_TIM"/>
</dbReference>
<evidence type="ECO:0000256" key="1">
    <source>
        <dbReference type="ARBA" id="ARBA00007806"/>
    </source>
</evidence>
<dbReference type="GO" id="GO:0016798">
    <property type="term" value="F:hydrolase activity, acting on glycosyl bonds"/>
    <property type="evidence" value="ECO:0007669"/>
    <property type="project" value="UniProtKB-KW"/>
</dbReference>
<dbReference type="SUPFAM" id="SSF74650">
    <property type="entry name" value="Galactose mutarotase-like"/>
    <property type="match status" value="1"/>
</dbReference>
<name>A0ABD3HV58_9MARC</name>
<evidence type="ECO:0000256" key="2">
    <source>
        <dbReference type="RuleBase" id="RU361185"/>
    </source>
</evidence>